<evidence type="ECO:0000313" key="3">
    <source>
        <dbReference type="Proteomes" id="UP001286313"/>
    </source>
</evidence>
<feature type="compositionally biased region" description="Polar residues" evidence="1">
    <location>
        <begin position="1"/>
        <end position="10"/>
    </location>
</feature>
<sequence>MERVLTQSGSADEGGFCYAPSSDKPGSGAASHVPVAGKDVSSGYRQQPRNTGPRPPFKRVICYHCVEAGYIQPRSTKRKPAVTPMAVQLVKGPEVHDLSENSSSVVLGVPWWNNQNLTSPWIGVRLFFIMGL</sequence>
<evidence type="ECO:0000256" key="1">
    <source>
        <dbReference type="SAM" id="MobiDB-lite"/>
    </source>
</evidence>
<reference evidence="2" key="1">
    <citation type="submission" date="2023-10" db="EMBL/GenBank/DDBJ databases">
        <title>Genome assemblies of two species of porcelain crab, Petrolisthes cinctipes and Petrolisthes manimaculis (Anomura: Porcellanidae).</title>
        <authorList>
            <person name="Angst P."/>
        </authorList>
    </citation>
    <scope>NUCLEOTIDE SEQUENCE</scope>
    <source>
        <strain evidence="2">PB745_01</strain>
        <tissue evidence="2">Gill</tissue>
    </source>
</reference>
<organism evidence="2 3">
    <name type="scientific">Petrolisthes cinctipes</name>
    <name type="common">Flat porcelain crab</name>
    <dbReference type="NCBI Taxonomy" id="88211"/>
    <lineage>
        <taxon>Eukaryota</taxon>
        <taxon>Metazoa</taxon>
        <taxon>Ecdysozoa</taxon>
        <taxon>Arthropoda</taxon>
        <taxon>Crustacea</taxon>
        <taxon>Multicrustacea</taxon>
        <taxon>Malacostraca</taxon>
        <taxon>Eumalacostraca</taxon>
        <taxon>Eucarida</taxon>
        <taxon>Decapoda</taxon>
        <taxon>Pleocyemata</taxon>
        <taxon>Anomura</taxon>
        <taxon>Galatheoidea</taxon>
        <taxon>Porcellanidae</taxon>
        <taxon>Petrolisthes</taxon>
    </lineage>
</organism>
<gene>
    <name evidence="2" type="ORF">Pcinc_042486</name>
</gene>
<accession>A0AAE1BKK6</accession>
<protein>
    <submittedName>
        <fullName evidence="2">Uncharacterized protein</fullName>
    </submittedName>
</protein>
<dbReference type="EMBL" id="JAWQEG010008178">
    <property type="protein sequence ID" value="KAK3850834.1"/>
    <property type="molecule type" value="Genomic_DNA"/>
</dbReference>
<proteinExistence type="predicted"/>
<evidence type="ECO:0000313" key="2">
    <source>
        <dbReference type="EMBL" id="KAK3850834.1"/>
    </source>
</evidence>
<feature type="region of interest" description="Disordered" evidence="1">
    <location>
        <begin position="1"/>
        <end position="55"/>
    </location>
</feature>
<dbReference type="AlphaFoldDB" id="A0AAE1BKK6"/>
<name>A0AAE1BKK6_PETCI</name>
<keyword evidence="3" id="KW-1185">Reference proteome</keyword>
<dbReference type="Proteomes" id="UP001286313">
    <property type="component" value="Unassembled WGS sequence"/>
</dbReference>
<comment type="caution">
    <text evidence="2">The sequence shown here is derived from an EMBL/GenBank/DDBJ whole genome shotgun (WGS) entry which is preliminary data.</text>
</comment>